<dbReference type="InterPro" id="IPR052179">
    <property type="entry name" value="DD-CPase-like"/>
</dbReference>
<evidence type="ECO:0000259" key="1">
    <source>
        <dbReference type="Pfam" id="PF02557"/>
    </source>
</evidence>
<feature type="domain" description="D-alanyl-D-alanine carboxypeptidase-like core" evidence="1">
    <location>
        <begin position="35"/>
        <end position="168"/>
    </location>
</feature>
<dbReference type="Pfam" id="PF02557">
    <property type="entry name" value="VanY"/>
    <property type="match status" value="1"/>
</dbReference>
<organism evidence="2">
    <name type="scientific">uncultured Caudovirales phage</name>
    <dbReference type="NCBI Taxonomy" id="2100421"/>
    <lineage>
        <taxon>Viruses</taxon>
        <taxon>Duplodnaviria</taxon>
        <taxon>Heunggongvirae</taxon>
        <taxon>Uroviricota</taxon>
        <taxon>Caudoviricetes</taxon>
        <taxon>Peduoviridae</taxon>
        <taxon>Maltschvirus</taxon>
        <taxon>Maltschvirus maltsch</taxon>
    </lineage>
</organism>
<accession>A0A6J5QMR3</accession>
<evidence type="ECO:0000313" key="2">
    <source>
        <dbReference type="EMBL" id="CAB4185733.1"/>
    </source>
</evidence>
<protein>
    <submittedName>
        <fullName evidence="2">Peptidase M15B</fullName>
    </submittedName>
</protein>
<dbReference type="SUPFAM" id="SSF55166">
    <property type="entry name" value="Hedgehog/DD-peptidase"/>
    <property type="match status" value="1"/>
</dbReference>
<dbReference type="Gene3D" id="3.30.1380.10">
    <property type="match status" value="1"/>
</dbReference>
<reference evidence="2" key="1">
    <citation type="submission" date="2020-05" db="EMBL/GenBank/DDBJ databases">
        <authorList>
            <person name="Chiriac C."/>
            <person name="Salcher M."/>
            <person name="Ghai R."/>
            <person name="Kavagutti S V."/>
        </authorList>
    </citation>
    <scope>NUCLEOTIDE SEQUENCE</scope>
</reference>
<dbReference type="GO" id="GO:0006508">
    <property type="term" value="P:proteolysis"/>
    <property type="evidence" value="ECO:0007669"/>
    <property type="project" value="InterPro"/>
</dbReference>
<dbReference type="PANTHER" id="PTHR34385">
    <property type="entry name" value="D-ALANYL-D-ALANINE CARBOXYPEPTIDASE"/>
    <property type="match status" value="1"/>
</dbReference>
<dbReference type="InterPro" id="IPR003709">
    <property type="entry name" value="VanY-like_core_dom"/>
</dbReference>
<dbReference type="GO" id="GO:0008233">
    <property type="term" value="F:peptidase activity"/>
    <property type="evidence" value="ECO:0007669"/>
    <property type="project" value="InterPro"/>
</dbReference>
<dbReference type="PANTHER" id="PTHR34385:SF1">
    <property type="entry name" value="PEPTIDOGLYCAN L-ALANYL-D-GLUTAMATE ENDOPEPTIDASE CWLK"/>
    <property type="match status" value="1"/>
</dbReference>
<sequence>MTWPVVPIKWCEHLKGKKPSQITPAMLRKLSCGGQLHHCAARAFEAMKAAAEVDGVKLAPTSVGDTFRSIQQQLSGFLQRFQLEPIEGAQTRTYDGKKWYLKKGMAVLASPTDDAAKCSRHMMGIAIDIANTGNKKIMDWLLANEQKFGFSHEVVDMPGAESWHIRFTEGQAMPQPVLDYEATLPPKA</sequence>
<gene>
    <name evidence="2" type="ORF">UFOVP1130_111</name>
</gene>
<dbReference type="EMBL" id="LR797078">
    <property type="protein sequence ID" value="CAB4185733.1"/>
    <property type="molecule type" value="Genomic_DNA"/>
</dbReference>
<dbReference type="InterPro" id="IPR009045">
    <property type="entry name" value="Zn_M74/Hedgehog-like"/>
</dbReference>
<proteinExistence type="predicted"/>
<name>A0A6J5QMR3_9CAUD</name>
<dbReference type="CDD" id="cd14814">
    <property type="entry name" value="Peptidase_M15"/>
    <property type="match status" value="1"/>
</dbReference>